<dbReference type="GO" id="GO:0003700">
    <property type="term" value="F:DNA-binding transcription factor activity"/>
    <property type="evidence" value="ECO:0007669"/>
    <property type="project" value="TreeGrafter"/>
</dbReference>
<accession>A0A8B5YCS3</accession>
<keyword evidence="1" id="KW-0805">Transcription regulation</keyword>
<sequence length="88" mass="10229">MDKKHFSPMEKKEEQQFLNALGRKIKQLRVEKDWSQERLGFKSNLDRTYIGGIERGERNLTVLNLKKIADALEVSVSDILAEKPNNKD</sequence>
<dbReference type="RefSeq" id="WP_017474987.1">
    <property type="nucleotide sequence ID" value="NZ_CAMFKN010000005.1"/>
</dbReference>
<dbReference type="PANTHER" id="PTHR46797">
    <property type="entry name" value="HTH-TYPE TRANSCRIPTIONAL REGULATOR"/>
    <property type="match status" value="1"/>
</dbReference>
<dbReference type="PROSITE" id="PS50943">
    <property type="entry name" value="HTH_CROC1"/>
    <property type="match status" value="1"/>
</dbReference>
<dbReference type="InterPro" id="IPR001387">
    <property type="entry name" value="Cro/C1-type_HTH"/>
</dbReference>
<evidence type="ECO:0000313" key="6">
    <source>
        <dbReference type="Proteomes" id="UP000435910"/>
    </source>
</evidence>
<dbReference type="SUPFAM" id="SSF47413">
    <property type="entry name" value="lambda repressor-like DNA-binding domains"/>
    <property type="match status" value="1"/>
</dbReference>
<dbReference type="Gene3D" id="1.10.260.40">
    <property type="entry name" value="lambda repressor-like DNA-binding domains"/>
    <property type="match status" value="1"/>
</dbReference>
<keyword evidence="3" id="KW-0804">Transcription</keyword>
<evidence type="ECO:0000256" key="2">
    <source>
        <dbReference type="ARBA" id="ARBA00023125"/>
    </source>
</evidence>
<reference evidence="5 6" key="1">
    <citation type="submission" date="2019-06" db="EMBL/GenBank/DDBJ databases">
        <title>Genome sequence analysis of &gt;100 Bacillus licheniformis strains suggests intrinsic resistance to this species.</title>
        <authorList>
            <person name="Wels M."/>
            <person name="Siezen R.J."/>
            <person name="Johansen E."/>
            <person name="Stuer-Lauridsen B."/>
            <person name="Bjerre K."/>
            <person name="Nielsen B.K.K."/>
        </authorList>
    </citation>
    <scope>NUCLEOTIDE SEQUENCE [LARGE SCALE GENOMIC DNA]</scope>
    <source>
        <strain evidence="5 6">BAC-16736</strain>
    </source>
</reference>
<evidence type="ECO:0000259" key="4">
    <source>
        <dbReference type="PROSITE" id="PS50943"/>
    </source>
</evidence>
<dbReference type="InterPro" id="IPR050807">
    <property type="entry name" value="TransReg_Diox_bact_type"/>
</dbReference>
<evidence type="ECO:0000313" key="5">
    <source>
        <dbReference type="EMBL" id="TWL28509.1"/>
    </source>
</evidence>
<dbReference type="GO" id="GO:0005829">
    <property type="term" value="C:cytosol"/>
    <property type="evidence" value="ECO:0007669"/>
    <property type="project" value="TreeGrafter"/>
</dbReference>
<dbReference type="InterPro" id="IPR010982">
    <property type="entry name" value="Lambda_DNA-bd_dom_sf"/>
</dbReference>
<protein>
    <submittedName>
        <fullName evidence="5">HTH-type transcriptional regulator SutR</fullName>
    </submittedName>
</protein>
<organism evidence="5 6">
    <name type="scientific">Bacillus licheniformis</name>
    <dbReference type="NCBI Taxonomy" id="1402"/>
    <lineage>
        <taxon>Bacteria</taxon>
        <taxon>Bacillati</taxon>
        <taxon>Bacillota</taxon>
        <taxon>Bacilli</taxon>
        <taxon>Bacillales</taxon>
        <taxon>Bacillaceae</taxon>
        <taxon>Bacillus</taxon>
    </lineage>
</organism>
<dbReference type="GO" id="GO:0003677">
    <property type="term" value="F:DNA binding"/>
    <property type="evidence" value="ECO:0007669"/>
    <property type="project" value="UniProtKB-KW"/>
</dbReference>
<keyword evidence="2" id="KW-0238">DNA-binding</keyword>
<dbReference type="Proteomes" id="UP000435910">
    <property type="component" value="Unassembled WGS sequence"/>
</dbReference>
<gene>
    <name evidence="5" type="ORF">CHCC16736_3111</name>
</gene>
<comment type="caution">
    <text evidence="5">The sequence shown here is derived from an EMBL/GenBank/DDBJ whole genome shotgun (WGS) entry which is preliminary data.</text>
</comment>
<dbReference type="CDD" id="cd00093">
    <property type="entry name" value="HTH_XRE"/>
    <property type="match status" value="1"/>
</dbReference>
<dbReference type="AlphaFoldDB" id="A0A8B5YCS3"/>
<dbReference type="EMBL" id="NILC01000021">
    <property type="protein sequence ID" value="TWL28509.1"/>
    <property type="molecule type" value="Genomic_DNA"/>
</dbReference>
<dbReference type="SMART" id="SM00530">
    <property type="entry name" value="HTH_XRE"/>
    <property type="match status" value="1"/>
</dbReference>
<name>A0A8B5YCS3_BACLI</name>
<evidence type="ECO:0000256" key="3">
    <source>
        <dbReference type="ARBA" id="ARBA00023163"/>
    </source>
</evidence>
<evidence type="ECO:0000256" key="1">
    <source>
        <dbReference type="ARBA" id="ARBA00023015"/>
    </source>
</evidence>
<feature type="domain" description="HTH cro/C1-type" evidence="4">
    <location>
        <begin position="25"/>
        <end position="79"/>
    </location>
</feature>
<proteinExistence type="predicted"/>
<dbReference type="PANTHER" id="PTHR46797:SF23">
    <property type="entry name" value="HTH-TYPE TRANSCRIPTIONAL REGULATOR SUTR"/>
    <property type="match status" value="1"/>
</dbReference>
<dbReference type="Pfam" id="PF01381">
    <property type="entry name" value="HTH_3"/>
    <property type="match status" value="1"/>
</dbReference>